<keyword evidence="6 7" id="KW-0066">ATP synthesis</keyword>
<comment type="function">
    <text evidence="7">This protein is part of the stalk that links CF(0) to CF(1). It either transmits conformational changes from CF(0) to CF(1) or is implicated in proton conduction.</text>
</comment>
<organism evidence="8 9">
    <name type="scientific">Sulfurimonas diazotrophicus</name>
    <dbReference type="NCBI Taxonomy" id="3131939"/>
    <lineage>
        <taxon>Bacteria</taxon>
        <taxon>Pseudomonadati</taxon>
        <taxon>Campylobacterota</taxon>
        <taxon>Epsilonproteobacteria</taxon>
        <taxon>Campylobacterales</taxon>
        <taxon>Sulfurimonadaceae</taxon>
        <taxon>Sulfurimonas</taxon>
    </lineage>
</organism>
<proteinExistence type="inferred from homology"/>
<keyword evidence="9" id="KW-1185">Reference proteome</keyword>
<dbReference type="InterPro" id="IPR000711">
    <property type="entry name" value="ATPase_OSCP/dsu"/>
</dbReference>
<gene>
    <name evidence="7" type="primary">atpH</name>
    <name evidence="8" type="ORF">WCY31_03940</name>
</gene>
<dbReference type="RefSeq" id="WP_345970965.1">
    <property type="nucleotide sequence ID" value="NZ_CP147920.1"/>
</dbReference>
<evidence type="ECO:0000313" key="9">
    <source>
        <dbReference type="Proteomes" id="UP001447842"/>
    </source>
</evidence>
<keyword evidence="2 7" id="KW-0813">Transport</keyword>
<reference evidence="8 9" key="1">
    <citation type="submission" date="2024-03" db="EMBL/GenBank/DDBJ databases">
        <title>Sulfurimonas sp. HSL3-1.</title>
        <authorList>
            <person name="Wang S."/>
        </authorList>
    </citation>
    <scope>NUCLEOTIDE SEQUENCE [LARGE SCALE GENOMIC DNA]</scope>
    <source>
        <strain evidence="8 9">HSL3-1</strain>
    </source>
</reference>
<keyword evidence="7" id="KW-1003">Cell membrane</keyword>
<evidence type="ECO:0000256" key="6">
    <source>
        <dbReference type="ARBA" id="ARBA00023310"/>
    </source>
</evidence>
<protein>
    <recommendedName>
        <fullName evidence="7">ATP synthase subunit delta</fullName>
    </recommendedName>
    <alternativeName>
        <fullName evidence="7">ATP synthase F(1) sector subunit delta</fullName>
    </alternativeName>
    <alternativeName>
        <fullName evidence="7">F-type ATPase subunit delta</fullName>
        <shortName evidence="7">F-ATPase subunit delta</shortName>
    </alternativeName>
</protein>
<keyword evidence="4 7" id="KW-0406">Ion transport</keyword>
<name>A0ABZ3HBF5_9BACT</name>
<evidence type="ECO:0000256" key="1">
    <source>
        <dbReference type="ARBA" id="ARBA00004370"/>
    </source>
</evidence>
<comment type="similarity">
    <text evidence="7">Belongs to the ATPase delta chain family.</text>
</comment>
<evidence type="ECO:0000256" key="3">
    <source>
        <dbReference type="ARBA" id="ARBA00022781"/>
    </source>
</evidence>
<comment type="function">
    <text evidence="7">F(1)F(0) ATP synthase produces ATP from ADP in the presence of a proton or sodium gradient. F-type ATPases consist of two structural domains, F(1) containing the extramembraneous catalytic core and F(0) containing the membrane proton channel, linked together by a central stalk and a peripheral stalk. During catalysis, ATP synthesis in the catalytic domain of F(1) is coupled via a rotary mechanism of the central stalk subunits to proton translocation.</text>
</comment>
<evidence type="ECO:0000313" key="8">
    <source>
        <dbReference type="EMBL" id="XAU15858.1"/>
    </source>
</evidence>
<dbReference type="Gene3D" id="1.10.520.20">
    <property type="entry name" value="N-terminal domain of the delta subunit of the F1F0-ATP synthase"/>
    <property type="match status" value="1"/>
</dbReference>
<dbReference type="PRINTS" id="PR00125">
    <property type="entry name" value="ATPASEDELTA"/>
</dbReference>
<dbReference type="InterPro" id="IPR026015">
    <property type="entry name" value="ATP_synth_OSCP/delta_N_sf"/>
</dbReference>
<dbReference type="SUPFAM" id="SSF47928">
    <property type="entry name" value="N-terminal domain of the delta subunit of the F1F0-ATP synthase"/>
    <property type="match status" value="1"/>
</dbReference>
<comment type="subcellular location">
    <subcellularLocation>
        <location evidence="7">Cell membrane</location>
        <topology evidence="7">Peripheral membrane protein</topology>
    </subcellularLocation>
    <subcellularLocation>
        <location evidence="1">Membrane</location>
    </subcellularLocation>
</comment>
<dbReference type="Proteomes" id="UP001447842">
    <property type="component" value="Chromosome"/>
</dbReference>
<sequence>MEAMIAQRYVKALTSMMDAEALANTKTLFDALADAYKEKAFADIINDPQIGDAAKEELLLAIVAGADSSAVNNLIKLLVEKKRLTVIPAIAESLRLTLAGMNKTYEGKVYSNTEVEASTLAALSSDLGKKMDATITLAFVASDYDGIKVEVEDLGVEVSLSKSRMNAQLVEHILKAI</sequence>
<evidence type="ECO:0000256" key="5">
    <source>
        <dbReference type="ARBA" id="ARBA00023136"/>
    </source>
</evidence>
<dbReference type="EMBL" id="CP147920">
    <property type="protein sequence ID" value="XAU15858.1"/>
    <property type="molecule type" value="Genomic_DNA"/>
</dbReference>
<evidence type="ECO:0000256" key="2">
    <source>
        <dbReference type="ARBA" id="ARBA00022448"/>
    </source>
</evidence>
<keyword evidence="3 7" id="KW-0375">Hydrogen ion transport</keyword>
<keyword evidence="7" id="KW-0139">CF(1)</keyword>
<dbReference type="HAMAP" id="MF_01416">
    <property type="entry name" value="ATP_synth_delta_bact"/>
    <property type="match status" value="1"/>
</dbReference>
<dbReference type="Pfam" id="PF00213">
    <property type="entry name" value="OSCP"/>
    <property type="match status" value="1"/>
</dbReference>
<accession>A0ABZ3HBF5</accession>
<evidence type="ECO:0000256" key="4">
    <source>
        <dbReference type="ARBA" id="ARBA00023065"/>
    </source>
</evidence>
<dbReference type="NCBIfam" id="NF006291">
    <property type="entry name" value="PRK08474.1"/>
    <property type="match status" value="1"/>
</dbReference>
<keyword evidence="5 7" id="KW-0472">Membrane</keyword>
<evidence type="ECO:0000256" key="7">
    <source>
        <dbReference type="HAMAP-Rule" id="MF_01416"/>
    </source>
</evidence>